<dbReference type="Proteomes" id="UP000527860">
    <property type="component" value="Unassembled WGS sequence"/>
</dbReference>
<keyword evidence="2" id="KW-0472">Membrane</keyword>
<keyword evidence="2" id="KW-1133">Transmembrane helix</keyword>
<organism evidence="3 5">
    <name type="scientific">Salinicoccus roseus</name>
    <dbReference type="NCBI Taxonomy" id="45670"/>
    <lineage>
        <taxon>Bacteria</taxon>
        <taxon>Bacillati</taxon>
        <taxon>Bacillota</taxon>
        <taxon>Bacilli</taxon>
        <taxon>Bacillales</taxon>
        <taxon>Staphylococcaceae</taxon>
        <taxon>Salinicoccus</taxon>
    </lineage>
</organism>
<evidence type="ECO:0000313" key="4">
    <source>
        <dbReference type="EMBL" id="MDB0581333.1"/>
    </source>
</evidence>
<dbReference type="Proteomes" id="UP000031546">
    <property type="component" value="Unassembled WGS sequence"/>
</dbReference>
<reference evidence="4" key="3">
    <citation type="submission" date="2020-04" db="EMBL/GenBank/DDBJ databases">
        <authorList>
            <person name="Tanveer F."/>
            <person name="Xie Y."/>
            <person name="Shinwari Z.K."/>
        </authorList>
    </citation>
    <scope>NUCLEOTIDE SEQUENCE</scope>
    <source>
        <strain evidence="4">MOSEL-ME25</strain>
    </source>
</reference>
<reference evidence="6" key="2">
    <citation type="submission" date="2020-04" db="EMBL/GenBank/DDBJ databases">
        <title>Genome analysis and biological profiling of marine Cellulosimicrobium funkei MOSEL-ME6.</title>
        <authorList>
            <person name="Tanveer F."/>
            <person name="Xie Y."/>
            <person name="Shinwari Z.K."/>
        </authorList>
    </citation>
    <scope>NUCLEOTIDE SEQUENCE [LARGE SCALE GENOMIC DNA]</scope>
    <source>
        <strain evidence="6">MOSEL-ME25</strain>
    </source>
</reference>
<feature type="region of interest" description="Disordered" evidence="1">
    <location>
        <begin position="1"/>
        <end position="47"/>
    </location>
</feature>
<protein>
    <submittedName>
        <fullName evidence="3">Uncharacterized protein</fullName>
    </submittedName>
</protein>
<evidence type="ECO:0000256" key="2">
    <source>
        <dbReference type="SAM" id="Phobius"/>
    </source>
</evidence>
<feature type="region of interest" description="Disordered" evidence="1">
    <location>
        <begin position="84"/>
        <end position="109"/>
    </location>
</feature>
<dbReference type="EMBL" id="JXII01000009">
    <property type="protein sequence ID" value="KIH70031.1"/>
    <property type="molecule type" value="Genomic_DNA"/>
</dbReference>
<evidence type="ECO:0000313" key="3">
    <source>
        <dbReference type="EMBL" id="KIH70031.1"/>
    </source>
</evidence>
<name>A0A0C2HKC2_9STAP</name>
<comment type="caution">
    <text evidence="3">The sequence shown here is derived from an EMBL/GenBank/DDBJ whole genome shotgun (WGS) entry which is preliminary data.</text>
</comment>
<evidence type="ECO:0000313" key="5">
    <source>
        <dbReference type="Proteomes" id="UP000031546"/>
    </source>
</evidence>
<feature type="compositionally biased region" description="Acidic residues" evidence="1">
    <location>
        <begin position="15"/>
        <end position="29"/>
    </location>
</feature>
<keyword evidence="2" id="KW-0812">Transmembrane</keyword>
<dbReference type="RefSeq" id="WP_040106672.1">
    <property type="nucleotide sequence ID" value="NZ_CANMYM010000001.1"/>
</dbReference>
<feature type="transmembrane region" description="Helical" evidence="2">
    <location>
        <begin position="57"/>
        <end position="79"/>
    </location>
</feature>
<feature type="compositionally biased region" description="Basic and acidic residues" evidence="1">
    <location>
        <begin position="1"/>
        <end position="14"/>
    </location>
</feature>
<accession>A0A0C2HKC2</accession>
<reference evidence="4 6" key="4">
    <citation type="submission" date="2022-12" db="EMBL/GenBank/DDBJ databases">
        <title>Genome analysis and biological profiling of marine Salinicoccus roseus MOSEL-ME25.</title>
        <authorList>
            <person name="Mirza F.T."/>
            <person name="Xie Y."/>
            <person name="Shinwari Z.K."/>
        </authorList>
    </citation>
    <scope>NUCLEOTIDE SEQUENCE [LARGE SCALE GENOMIC DNA]</scope>
    <source>
        <strain evidence="4 6">MOSEL-ME25</strain>
    </source>
</reference>
<reference evidence="3 5" key="1">
    <citation type="submission" date="2015-01" db="EMBL/GenBank/DDBJ databases">
        <title>Genome sequences of high lactate-tolerant strain Salinicoccus roseus W12 with industrial interest.</title>
        <authorList>
            <person name="Wang H."/>
            <person name="Yu B."/>
        </authorList>
    </citation>
    <scope>NUCLEOTIDE SEQUENCE [LARGE SCALE GENOMIC DNA]</scope>
    <source>
        <strain evidence="3 5">W12</strain>
    </source>
</reference>
<sequence length="143" mass="16209">MDGKRDQFDDKEINWEDDANVYENDDEETIREKKRAKRQSGEEGRYEANKRTGINGCLLLTVAIIALIVFLGSCTGLFFGDEQDEEITEDQAPGSKDEEVEDDSSRMTPDREIERLFEIHTAKATFTGGFHHAGMNILAIPYS</sequence>
<dbReference type="AlphaFoldDB" id="A0A0C2HKC2"/>
<dbReference type="EMBL" id="JABEVU030000001">
    <property type="protein sequence ID" value="MDB0581333.1"/>
    <property type="molecule type" value="Genomic_DNA"/>
</dbReference>
<proteinExistence type="predicted"/>
<dbReference type="GeneID" id="77846084"/>
<evidence type="ECO:0000256" key="1">
    <source>
        <dbReference type="SAM" id="MobiDB-lite"/>
    </source>
</evidence>
<dbReference type="OrthoDB" id="2390355at2"/>
<gene>
    <name evidence="4" type="ORF">F7P68_0012440</name>
    <name evidence="3" type="ORF">SN16_11025</name>
</gene>
<keyword evidence="6" id="KW-1185">Reference proteome</keyword>
<evidence type="ECO:0000313" key="6">
    <source>
        <dbReference type="Proteomes" id="UP000527860"/>
    </source>
</evidence>